<accession>A0A0T6BQV2</accession>
<organism evidence="1 3">
    <name type="scientific">Bacillus glycinifermentans</name>
    <dbReference type="NCBI Taxonomy" id="1664069"/>
    <lineage>
        <taxon>Bacteria</taxon>
        <taxon>Bacillati</taxon>
        <taxon>Bacillota</taxon>
        <taxon>Bacilli</taxon>
        <taxon>Bacillales</taxon>
        <taxon>Bacillaceae</taxon>
        <taxon>Bacillus</taxon>
    </lineage>
</organism>
<dbReference type="Proteomes" id="UP001341297">
    <property type="component" value="Unassembled WGS sequence"/>
</dbReference>
<dbReference type="Proteomes" id="UP000036168">
    <property type="component" value="Unassembled WGS sequence"/>
</dbReference>
<evidence type="ECO:0000313" key="3">
    <source>
        <dbReference type="Proteomes" id="UP000036168"/>
    </source>
</evidence>
<evidence type="ECO:0000313" key="2">
    <source>
        <dbReference type="EMBL" id="MEC0487406.1"/>
    </source>
</evidence>
<dbReference type="RefSeq" id="WP_046131982.1">
    <property type="nucleotide sequence ID" value="NZ_JARRTL010000031.1"/>
</dbReference>
<reference evidence="1 3" key="1">
    <citation type="journal article" date="2015" name="Int. J. Syst. Evol. Microbiol.">
        <title>Bacillus glycinifermentans sp. nov., isolated from fermented soybean paste.</title>
        <authorList>
            <person name="Kim S.J."/>
            <person name="Dunlap C.A."/>
            <person name="Kwon S.W."/>
            <person name="Rooney A.P."/>
        </authorList>
    </citation>
    <scope>NUCLEOTIDE SEQUENCE [LARGE SCALE GENOMIC DNA]</scope>
    <source>
        <strain evidence="1 3">GO-13</strain>
    </source>
</reference>
<sequence>MAKVSGRWVRQMRRATDEFRNRVIDDVKQIVTDTAELIYSHAVLNAPTAMIDGGNLKNSIEIDYKDGGLTAVISVGASYAIYVEYGTGIYAEDGNGRKTPWVYYDTKLNQWVFTRGMRAQPFWNPAVDEGMRYFVSQMR</sequence>
<gene>
    <name evidence="1" type="ORF">AB447_215350</name>
    <name evidence="2" type="ORF">P8828_21885</name>
</gene>
<reference evidence="1" key="2">
    <citation type="submission" date="2015-10" db="EMBL/GenBank/DDBJ databases">
        <authorList>
            <person name="Gilbert D.G."/>
        </authorList>
    </citation>
    <scope>NUCLEOTIDE SEQUENCE</scope>
    <source>
        <strain evidence="1">GO-13</strain>
    </source>
</reference>
<reference evidence="2 4" key="3">
    <citation type="submission" date="2023-03" db="EMBL/GenBank/DDBJ databases">
        <title>Agriculturally important microbes genome sequencing.</title>
        <authorList>
            <person name="Dunlap C."/>
        </authorList>
    </citation>
    <scope>NUCLEOTIDE SEQUENCE [LARGE SCALE GENOMIC DNA]</scope>
    <source>
        <strain evidence="2 4">CBP-3203</strain>
    </source>
</reference>
<dbReference type="AlphaFoldDB" id="A0A0T6BQV2"/>
<dbReference type="NCBIfam" id="TIGR01725">
    <property type="entry name" value="phge_HK97_gp10"/>
    <property type="match status" value="1"/>
</dbReference>
<name>A0A0T6BQV2_9BACI</name>
<dbReference type="STRING" id="1664069.BGLY_3325"/>
<proteinExistence type="predicted"/>
<keyword evidence="4" id="KW-1185">Reference proteome</keyword>
<dbReference type="InterPro" id="IPR010064">
    <property type="entry name" value="HK97-gp10_tail"/>
</dbReference>
<comment type="caution">
    <text evidence="1">The sequence shown here is derived from an EMBL/GenBank/DDBJ whole genome shotgun (WGS) entry which is preliminary data.</text>
</comment>
<dbReference type="OrthoDB" id="4457835at2"/>
<dbReference type="EMBL" id="LECW02000014">
    <property type="protein sequence ID" value="KRT94021.1"/>
    <property type="molecule type" value="Genomic_DNA"/>
</dbReference>
<protein>
    <submittedName>
        <fullName evidence="2">HK97 gp10 family phage protein</fullName>
    </submittedName>
</protein>
<dbReference type="EMBL" id="JARRTL010000031">
    <property type="protein sequence ID" value="MEC0487406.1"/>
    <property type="molecule type" value="Genomic_DNA"/>
</dbReference>
<evidence type="ECO:0000313" key="4">
    <source>
        <dbReference type="Proteomes" id="UP001341297"/>
    </source>
</evidence>
<dbReference type="Pfam" id="PF04883">
    <property type="entry name" value="HK97-gp10_like"/>
    <property type="match status" value="1"/>
</dbReference>
<evidence type="ECO:0000313" key="1">
    <source>
        <dbReference type="EMBL" id="KRT94021.1"/>
    </source>
</evidence>